<dbReference type="VEuPathDB" id="FungiDB:ASPVEDRAFT_32116"/>
<name>A0A1L9PW35_ASPVE</name>
<dbReference type="OrthoDB" id="425354at2759"/>
<dbReference type="Proteomes" id="UP000184073">
    <property type="component" value="Unassembled WGS sequence"/>
</dbReference>
<evidence type="ECO:0008006" key="3">
    <source>
        <dbReference type="Google" id="ProtNLM"/>
    </source>
</evidence>
<dbReference type="AlphaFoldDB" id="A0A1L9PW35"/>
<dbReference type="InterPro" id="IPR053037">
    <property type="entry name" value="Pericyclase_pydY-like"/>
</dbReference>
<dbReference type="EMBL" id="KV878133">
    <property type="protein sequence ID" value="OJJ05760.1"/>
    <property type="molecule type" value="Genomic_DNA"/>
</dbReference>
<proteinExistence type="predicted"/>
<organism evidence="1 2">
    <name type="scientific">Aspergillus versicolor CBS 583.65</name>
    <dbReference type="NCBI Taxonomy" id="1036611"/>
    <lineage>
        <taxon>Eukaryota</taxon>
        <taxon>Fungi</taxon>
        <taxon>Dikarya</taxon>
        <taxon>Ascomycota</taxon>
        <taxon>Pezizomycotina</taxon>
        <taxon>Eurotiomycetes</taxon>
        <taxon>Eurotiomycetidae</taxon>
        <taxon>Eurotiales</taxon>
        <taxon>Aspergillaceae</taxon>
        <taxon>Aspergillus</taxon>
        <taxon>Aspergillus subgen. Nidulantes</taxon>
    </lineage>
</organism>
<evidence type="ECO:0000313" key="2">
    <source>
        <dbReference type="Proteomes" id="UP000184073"/>
    </source>
</evidence>
<keyword evidence="2" id="KW-1185">Reference proteome</keyword>
<dbReference type="RefSeq" id="XP_040671522.1">
    <property type="nucleotide sequence ID" value="XM_040810562.1"/>
</dbReference>
<dbReference type="PANTHER" id="PTHR38115">
    <property type="entry name" value="LIPOCALIN-LIKE DOMAIN-CONTAINING PROTEIN"/>
    <property type="match status" value="1"/>
</dbReference>
<accession>A0A1L9PW35</accession>
<dbReference type="PANTHER" id="PTHR38115:SF1">
    <property type="entry name" value="LIPOCALIN-LIKE DOMAIN-CONTAINING PROTEIN"/>
    <property type="match status" value="1"/>
</dbReference>
<protein>
    <recommendedName>
        <fullName evidence="3">Lipocalin-like domain-containing protein</fullName>
    </recommendedName>
</protein>
<reference evidence="2" key="1">
    <citation type="journal article" date="2017" name="Genome Biol.">
        <title>Comparative genomics reveals high biological diversity and specific adaptations in the industrially and medically important fungal genus Aspergillus.</title>
        <authorList>
            <person name="de Vries R.P."/>
            <person name="Riley R."/>
            <person name="Wiebenga A."/>
            <person name="Aguilar-Osorio G."/>
            <person name="Amillis S."/>
            <person name="Uchima C.A."/>
            <person name="Anderluh G."/>
            <person name="Asadollahi M."/>
            <person name="Askin M."/>
            <person name="Barry K."/>
            <person name="Battaglia E."/>
            <person name="Bayram O."/>
            <person name="Benocci T."/>
            <person name="Braus-Stromeyer S.A."/>
            <person name="Caldana C."/>
            <person name="Canovas D."/>
            <person name="Cerqueira G.C."/>
            <person name="Chen F."/>
            <person name="Chen W."/>
            <person name="Choi C."/>
            <person name="Clum A."/>
            <person name="Dos Santos R.A."/>
            <person name="Damasio A.R."/>
            <person name="Diallinas G."/>
            <person name="Emri T."/>
            <person name="Fekete E."/>
            <person name="Flipphi M."/>
            <person name="Freyberg S."/>
            <person name="Gallo A."/>
            <person name="Gournas C."/>
            <person name="Habgood R."/>
            <person name="Hainaut M."/>
            <person name="Harispe M.L."/>
            <person name="Henrissat B."/>
            <person name="Hilden K.S."/>
            <person name="Hope R."/>
            <person name="Hossain A."/>
            <person name="Karabika E."/>
            <person name="Karaffa L."/>
            <person name="Karanyi Z."/>
            <person name="Krasevec N."/>
            <person name="Kuo A."/>
            <person name="Kusch H."/>
            <person name="LaButti K."/>
            <person name="Lagendijk E.L."/>
            <person name="Lapidus A."/>
            <person name="Levasseur A."/>
            <person name="Lindquist E."/>
            <person name="Lipzen A."/>
            <person name="Logrieco A.F."/>
            <person name="MacCabe A."/>
            <person name="Maekelae M.R."/>
            <person name="Malavazi I."/>
            <person name="Melin P."/>
            <person name="Meyer V."/>
            <person name="Mielnichuk N."/>
            <person name="Miskei M."/>
            <person name="Molnar A.P."/>
            <person name="Mule G."/>
            <person name="Ngan C.Y."/>
            <person name="Orejas M."/>
            <person name="Orosz E."/>
            <person name="Ouedraogo J.P."/>
            <person name="Overkamp K.M."/>
            <person name="Park H.-S."/>
            <person name="Perrone G."/>
            <person name="Piumi F."/>
            <person name="Punt P.J."/>
            <person name="Ram A.F."/>
            <person name="Ramon A."/>
            <person name="Rauscher S."/>
            <person name="Record E."/>
            <person name="Riano-Pachon D.M."/>
            <person name="Robert V."/>
            <person name="Roehrig J."/>
            <person name="Ruller R."/>
            <person name="Salamov A."/>
            <person name="Salih N.S."/>
            <person name="Samson R.A."/>
            <person name="Sandor E."/>
            <person name="Sanguinetti M."/>
            <person name="Schuetze T."/>
            <person name="Sepcic K."/>
            <person name="Shelest E."/>
            <person name="Sherlock G."/>
            <person name="Sophianopoulou V."/>
            <person name="Squina F.M."/>
            <person name="Sun H."/>
            <person name="Susca A."/>
            <person name="Todd R.B."/>
            <person name="Tsang A."/>
            <person name="Unkles S.E."/>
            <person name="van de Wiele N."/>
            <person name="van Rossen-Uffink D."/>
            <person name="Oliveira J.V."/>
            <person name="Vesth T.C."/>
            <person name="Visser J."/>
            <person name="Yu J.-H."/>
            <person name="Zhou M."/>
            <person name="Andersen M.R."/>
            <person name="Archer D.B."/>
            <person name="Baker S.E."/>
            <person name="Benoit I."/>
            <person name="Brakhage A.A."/>
            <person name="Braus G.H."/>
            <person name="Fischer R."/>
            <person name="Frisvad J.C."/>
            <person name="Goldman G.H."/>
            <person name="Houbraken J."/>
            <person name="Oakley B."/>
            <person name="Pocsi I."/>
            <person name="Scazzocchio C."/>
            <person name="Seiboth B."/>
            <person name="vanKuyk P.A."/>
            <person name="Wortman J."/>
            <person name="Dyer P.S."/>
            <person name="Grigoriev I.V."/>
        </authorList>
    </citation>
    <scope>NUCLEOTIDE SEQUENCE [LARGE SCALE GENOMIC DNA]</scope>
    <source>
        <strain evidence="2">CBS 583.65</strain>
    </source>
</reference>
<gene>
    <name evidence="1" type="ORF">ASPVEDRAFT_32116</name>
</gene>
<sequence length="212" mass="24255">MDSLIGRWNMEKGLCTGTDAMLKLQGINWVLRKGIGLASVCLDISIYKDEQQPDSDVTVVDALTIPTGGMGTTRERRVLDWSLVDHKDYLFGSNQHQTHWIYGERAAEGRALPEFELQTKVAKDQERVKKFMRGEILEDGKETAWELDEPVEGKHIWLHTFVRNLDSGWTAEQIWGFEVIDGKRYHTRRIVSANTKGECVLGRLVYSFLGRE</sequence>
<dbReference type="GeneID" id="63726073"/>
<evidence type="ECO:0000313" key="1">
    <source>
        <dbReference type="EMBL" id="OJJ05760.1"/>
    </source>
</evidence>